<evidence type="ECO:0000313" key="3">
    <source>
        <dbReference type="Proteomes" id="UP001144036"/>
    </source>
</evidence>
<dbReference type="Gene3D" id="3.40.50.720">
    <property type="entry name" value="NAD(P)-binding Rossmann-like Domain"/>
    <property type="match status" value="1"/>
</dbReference>
<reference evidence="2" key="1">
    <citation type="submission" date="2022-11" db="EMBL/GenBank/DDBJ databases">
        <title>Nonomuraea corallina sp. nov., a new species of the genus Nonomuraea isolated from sea side sediment in Thai sea.</title>
        <authorList>
            <person name="Ngamcharungchit C."/>
            <person name="Matsumoto A."/>
            <person name="Suriyachadkun C."/>
            <person name="Panbangred W."/>
            <person name="Inahashi Y."/>
            <person name="Intra B."/>
        </authorList>
    </citation>
    <scope>NUCLEOTIDE SEQUENCE</scope>
    <source>
        <strain evidence="2">MCN248</strain>
    </source>
</reference>
<feature type="domain" description="NAD(P)-binding" evidence="1">
    <location>
        <begin position="8"/>
        <end position="144"/>
    </location>
</feature>
<comment type="caution">
    <text evidence="2">The sequence shown here is derived from an EMBL/GenBank/DDBJ whole genome shotgun (WGS) entry which is preliminary data.</text>
</comment>
<evidence type="ECO:0000259" key="1">
    <source>
        <dbReference type="Pfam" id="PF13460"/>
    </source>
</evidence>
<evidence type="ECO:0000313" key="2">
    <source>
        <dbReference type="EMBL" id="MDA0638477.1"/>
    </source>
</evidence>
<proteinExistence type="predicted"/>
<accession>A0ABT4SMM3</accession>
<dbReference type="InterPro" id="IPR051207">
    <property type="entry name" value="ComplexI_NDUFA9_subunit"/>
</dbReference>
<sequence>MTSVVVTGASGRLGRAVTARLAAEGFEVRALSRTRRADAGGVRWAVADLATGRGVAGAVADSDAIVHLASAPYRGRYTRRVELDGTGALLAGARATRTGQLIYLSIVGVDRVPWGYYRTKLAAERLVRDGGVPWTTLRVTQFHEFAAEILAGMARLGAVVADPGIPVQPVDVRDVAGHLASLIRRGPSGEVEEYGGPEVLTMAEAARLWLDSRRSRRPLLRMRVPGRLGRAFRAGHLTTPAGPAGKITWQEYLAGQDEGSP</sequence>
<gene>
    <name evidence="2" type="ORF">OUY22_34150</name>
</gene>
<dbReference type="RefSeq" id="WP_270159416.1">
    <property type="nucleotide sequence ID" value="NZ_JAPNNL010000240.1"/>
</dbReference>
<dbReference type="Proteomes" id="UP001144036">
    <property type="component" value="Unassembled WGS sequence"/>
</dbReference>
<dbReference type="SUPFAM" id="SSF51735">
    <property type="entry name" value="NAD(P)-binding Rossmann-fold domains"/>
    <property type="match status" value="1"/>
</dbReference>
<dbReference type="InterPro" id="IPR016040">
    <property type="entry name" value="NAD(P)-bd_dom"/>
</dbReference>
<protein>
    <submittedName>
        <fullName evidence="2">NAD(P)H-binding protein</fullName>
    </submittedName>
</protein>
<organism evidence="2 3">
    <name type="scientific">Nonomuraea corallina</name>
    <dbReference type="NCBI Taxonomy" id="2989783"/>
    <lineage>
        <taxon>Bacteria</taxon>
        <taxon>Bacillati</taxon>
        <taxon>Actinomycetota</taxon>
        <taxon>Actinomycetes</taxon>
        <taxon>Streptosporangiales</taxon>
        <taxon>Streptosporangiaceae</taxon>
        <taxon>Nonomuraea</taxon>
    </lineage>
</organism>
<dbReference type="PANTHER" id="PTHR12126:SF11">
    <property type="entry name" value="NADH DEHYDROGENASE [UBIQUINONE] 1 ALPHA SUBCOMPLEX SUBUNIT 9, MITOCHONDRIAL"/>
    <property type="match status" value="1"/>
</dbReference>
<dbReference type="EMBL" id="JAPNNL010000240">
    <property type="protein sequence ID" value="MDA0638477.1"/>
    <property type="molecule type" value="Genomic_DNA"/>
</dbReference>
<dbReference type="PANTHER" id="PTHR12126">
    <property type="entry name" value="NADH-UBIQUINONE OXIDOREDUCTASE 39 KDA SUBUNIT-RELATED"/>
    <property type="match status" value="1"/>
</dbReference>
<name>A0ABT4SMM3_9ACTN</name>
<dbReference type="InterPro" id="IPR036291">
    <property type="entry name" value="NAD(P)-bd_dom_sf"/>
</dbReference>
<keyword evidence="3" id="KW-1185">Reference proteome</keyword>
<dbReference type="Pfam" id="PF13460">
    <property type="entry name" value="NAD_binding_10"/>
    <property type="match status" value="1"/>
</dbReference>